<evidence type="ECO:0000313" key="12">
    <source>
        <dbReference type="Proteomes" id="UP001198242"/>
    </source>
</evidence>
<feature type="binding site" evidence="10">
    <location>
        <position position="164"/>
    </location>
    <ligand>
        <name>Mn(2+)</name>
        <dbReference type="ChEBI" id="CHEBI:29035"/>
    </ligand>
</feature>
<feature type="binding site" evidence="10">
    <location>
        <position position="232"/>
    </location>
    <ligand>
        <name>Mn(2+)</name>
        <dbReference type="ChEBI" id="CHEBI:29035"/>
    </ligand>
</feature>
<dbReference type="EMBL" id="JAJEQM010000011">
    <property type="protein sequence ID" value="MCC2210912.1"/>
    <property type="molecule type" value="Genomic_DNA"/>
</dbReference>
<evidence type="ECO:0000256" key="3">
    <source>
        <dbReference type="ARBA" id="ARBA00022759"/>
    </source>
</evidence>
<comment type="function">
    <text evidence="10">CRISPR (clustered regularly interspaced short palindromic repeat), is an adaptive immune system that provides protection against mobile genetic elements (viruses, transposable elements and conjugative plasmids). CRISPR clusters contain spacers, sequences complementary to antecedent mobile elements, and target invading nucleic acids. CRISPR clusters are transcribed and processed into CRISPR RNA (crRNA). Acts as a dsDNA endonuclease. Involved in the integration of spacer DNA into the CRISPR cassette.</text>
</comment>
<keyword evidence="1 10" id="KW-0540">Nuclease</keyword>
<proteinExistence type="inferred from homology"/>
<comment type="subunit">
    <text evidence="9 10">Homodimer, forms a heterotetramer with a Cas2 homodimer.</text>
</comment>
<gene>
    <name evidence="11" type="primary">cas1c</name>
    <name evidence="10" type="synonym">cas1</name>
    <name evidence="11" type="ORF">LKE05_08955</name>
</gene>
<evidence type="ECO:0000256" key="4">
    <source>
        <dbReference type="ARBA" id="ARBA00022801"/>
    </source>
</evidence>
<evidence type="ECO:0000256" key="9">
    <source>
        <dbReference type="ARBA" id="ARBA00038592"/>
    </source>
</evidence>
<dbReference type="EC" id="3.1.-.-" evidence="10"/>
<dbReference type="Pfam" id="PF01867">
    <property type="entry name" value="Cas_Cas1"/>
    <property type="match status" value="1"/>
</dbReference>
<sequence length="340" mass="38697">MRKLLNTLYVTNENIYMTLDGENVVCKENNEVKLRLPFSNIEAIFCFSYLGCSPALMGKCADYGIPINFISPSGRFLARVQGASHGNVLLRKRQYELFSKPPALLRQNTVAAKLANTKSVVKRTLKDYPQIDEDGKLTHCIERLDGCIKSVYITDDYDGILGTEGNGAKAYFDVFDSLILHQKDDFCFAMRSKRPPLDRVNAMLSFLYTIFTREYAAALESVGLDSYMGFYHSLRPGRESLACDLVEEGRCIVERFVLTLINLKIIKPEDFDVQLSGAVFLNDDGRKKVLSKWQEKKRTDMIHPYLKEKIPIGLLPYVQSMLLAKFVRGEIDEYPCYLAK</sequence>
<evidence type="ECO:0000256" key="6">
    <source>
        <dbReference type="ARBA" id="ARBA00023118"/>
    </source>
</evidence>
<accession>A0AAE3DZ79</accession>
<reference evidence="11 12" key="1">
    <citation type="submission" date="2021-10" db="EMBL/GenBank/DDBJ databases">
        <title>Anaerobic single-cell dispensing facilitates the cultivation of human gut bacteria.</title>
        <authorList>
            <person name="Afrizal A."/>
        </authorList>
    </citation>
    <scope>NUCLEOTIDE SEQUENCE [LARGE SCALE GENOMIC DNA]</scope>
    <source>
        <strain evidence="11 12">CLA-AA-H232</strain>
    </source>
</reference>
<dbReference type="InterPro" id="IPR050646">
    <property type="entry name" value="Cas1"/>
</dbReference>
<dbReference type="NCBIfam" id="TIGR00287">
    <property type="entry name" value="cas1"/>
    <property type="match status" value="1"/>
</dbReference>
<dbReference type="Proteomes" id="UP001198242">
    <property type="component" value="Unassembled WGS sequence"/>
</dbReference>
<dbReference type="PANTHER" id="PTHR34353:SF2">
    <property type="entry name" value="CRISPR-ASSOCIATED ENDONUCLEASE CAS1 1"/>
    <property type="match status" value="1"/>
</dbReference>
<keyword evidence="7 10" id="KW-0238">DNA-binding</keyword>
<dbReference type="RefSeq" id="WP_022228956.1">
    <property type="nucleotide sequence ID" value="NZ_JAJEQM010000011.1"/>
</dbReference>
<keyword evidence="3 10" id="KW-0255">Endonuclease</keyword>
<dbReference type="PANTHER" id="PTHR34353">
    <property type="entry name" value="CRISPR-ASSOCIATED ENDONUCLEASE CAS1 1"/>
    <property type="match status" value="1"/>
</dbReference>
<dbReference type="HAMAP" id="MF_01470">
    <property type="entry name" value="Cas1"/>
    <property type="match status" value="1"/>
</dbReference>
<evidence type="ECO:0000256" key="10">
    <source>
        <dbReference type="HAMAP-Rule" id="MF_01470"/>
    </source>
</evidence>
<dbReference type="GO" id="GO:0003677">
    <property type="term" value="F:DNA binding"/>
    <property type="evidence" value="ECO:0007669"/>
    <property type="project" value="UniProtKB-KW"/>
</dbReference>
<evidence type="ECO:0000256" key="2">
    <source>
        <dbReference type="ARBA" id="ARBA00022723"/>
    </source>
</evidence>
<comment type="caution">
    <text evidence="11">The sequence shown here is derived from an EMBL/GenBank/DDBJ whole genome shotgun (WGS) entry which is preliminary data.</text>
</comment>
<dbReference type="AlphaFoldDB" id="A0AAE3DZ79"/>
<evidence type="ECO:0000256" key="8">
    <source>
        <dbReference type="ARBA" id="ARBA00023211"/>
    </source>
</evidence>
<name>A0AAE3DZ79_9FIRM</name>
<evidence type="ECO:0000256" key="5">
    <source>
        <dbReference type="ARBA" id="ARBA00022842"/>
    </source>
</evidence>
<keyword evidence="2 10" id="KW-0479">Metal-binding</keyword>
<keyword evidence="6 10" id="KW-0051">Antiviral defense</keyword>
<keyword evidence="4 10" id="KW-0378">Hydrolase</keyword>
<organism evidence="11 12">
    <name type="scientific">Hominilimicola fabiformis</name>
    <dbReference type="NCBI Taxonomy" id="2885356"/>
    <lineage>
        <taxon>Bacteria</taxon>
        <taxon>Bacillati</taxon>
        <taxon>Bacillota</taxon>
        <taxon>Clostridia</taxon>
        <taxon>Eubacteriales</taxon>
        <taxon>Oscillospiraceae</taxon>
        <taxon>Hominilimicola</taxon>
    </lineage>
</organism>
<evidence type="ECO:0000256" key="1">
    <source>
        <dbReference type="ARBA" id="ARBA00022722"/>
    </source>
</evidence>
<dbReference type="InterPro" id="IPR042211">
    <property type="entry name" value="CRISPR-assoc_Cas1_N"/>
</dbReference>
<dbReference type="NCBIfam" id="TIGR03640">
    <property type="entry name" value="cas1_DVULG"/>
    <property type="match status" value="1"/>
</dbReference>
<evidence type="ECO:0000256" key="7">
    <source>
        <dbReference type="ARBA" id="ARBA00023125"/>
    </source>
</evidence>
<dbReference type="InterPro" id="IPR019856">
    <property type="entry name" value="CRISPR-assoc_Cas1_DVULG"/>
</dbReference>
<dbReference type="GO" id="GO:0043571">
    <property type="term" value="P:maintenance of CRISPR repeat elements"/>
    <property type="evidence" value="ECO:0007669"/>
    <property type="project" value="UniProtKB-UniRule"/>
</dbReference>
<dbReference type="GO" id="GO:0016787">
    <property type="term" value="F:hydrolase activity"/>
    <property type="evidence" value="ECO:0007669"/>
    <property type="project" value="UniProtKB-KW"/>
</dbReference>
<dbReference type="GO" id="GO:0051607">
    <property type="term" value="P:defense response to virus"/>
    <property type="evidence" value="ECO:0007669"/>
    <property type="project" value="UniProtKB-UniRule"/>
</dbReference>
<protein>
    <recommendedName>
        <fullName evidence="10">CRISPR-associated endonuclease Cas1</fullName>
        <ecNumber evidence="10">3.1.-.-</ecNumber>
    </recommendedName>
</protein>
<dbReference type="GO" id="GO:0004520">
    <property type="term" value="F:DNA endonuclease activity"/>
    <property type="evidence" value="ECO:0007669"/>
    <property type="project" value="InterPro"/>
</dbReference>
<keyword evidence="12" id="KW-1185">Reference proteome</keyword>
<dbReference type="Gene3D" id="3.100.10.20">
    <property type="entry name" value="CRISPR-associated endonuclease Cas1, N-terminal domain"/>
    <property type="match status" value="1"/>
</dbReference>
<comment type="cofactor">
    <cofactor evidence="10">
        <name>Mg(2+)</name>
        <dbReference type="ChEBI" id="CHEBI:18420"/>
    </cofactor>
    <cofactor evidence="10">
        <name>Mn(2+)</name>
        <dbReference type="ChEBI" id="CHEBI:29035"/>
    </cofactor>
</comment>
<dbReference type="Gene3D" id="1.20.120.920">
    <property type="entry name" value="CRISPR-associated endonuclease Cas1, C-terminal domain"/>
    <property type="match status" value="1"/>
</dbReference>
<comment type="similarity">
    <text evidence="10">Belongs to the CRISPR-associated endonuclease Cas1 family.</text>
</comment>
<keyword evidence="8 10" id="KW-0464">Manganese</keyword>
<dbReference type="GO" id="GO:0046872">
    <property type="term" value="F:metal ion binding"/>
    <property type="evidence" value="ECO:0007669"/>
    <property type="project" value="UniProtKB-UniRule"/>
</dbReference>
<dbReference type="InterPro" id="IPR002729">
    <property type="entry name" value="CRISPR-assoc_Cas1"/>
</dbReference>
<keyword evidence="5 10" id="KW-0460">Magnesium</keyword>
<evidence type="ECO:0000313" key="11">
    <source>
        <dbReference type="EMBL" id="MCC2210912.1"/>
    </source>
</evidence>
<feature type="binding site" evidence="10">
    <location>
        <position position="247"/>
    </location>
    <ligand>
        <name>Mn(2+)</name>
        <dbReference type="ChEBI" id="CHEBI:29035"/>
    </ligand>
</feature>
<dbReference type="InterPro" id="IPR042206">
    <property type="entry name" value="CRISPR-assoc_Cas1_C"/>
</dbReference>